<dbReference type="InterPro" id="IPR016092">
    <property type="entry name" value="ATAP"/>
</dbReference>
<name>A0A091AZ82_9GAMM</name>
<dbReference type="OrthoDB" id="9801228at2"/>
<evidence type="ECO:0000256" key="1">
    <source>
        <dbReference type="ARBA" id="ARBA00006718"/>
    </source>
</evidence>
<evidence type="ECO:0000313" key="4">
    <source>
        <dbReference type="Proteomes" id="UP000029385"/>
    </source>
</evidence>
<comment type="similarity">
    <text evidence="1">Belongs to the HesB/IscA family.</text>
</comment>
<dbReference type="AlphaFoldDB" id="A0A091AZ82"/>
<dbReference type="InterPro" id="IPR035903">
    <property type="entry name" value="HesB-like_dom_sf"/>
</dbReference>
<organism evidence="3 4">
    <name type="scientific">Arenimonas oryziterrae DSM 21050 = YC6267</name>
    <dbReference type="NCBI Taxonomy" id="1121015"/>
    <lineage>
        <taxon>Bacteria</taxon>
        <taxon>Pseudomonadati</taxon>
        <taxon>Pseudomonadota</taxon>
        <taxon>Gammaproteobacteria</taxon>
        <taxon>Lysobacterales</taxon>
        <taxon>Lysobacteraceae</taxon>
        <taxon>Arenimonas</taxon>
    </lineage>
</organism>
<dbReference type="InterPro" id="IPR050322">
    <property type="entry name" value="Fe-S_cluster_asmbl/transfer"/>
</dbReference>
<dbReference type="eggNOG" id="COG0316">
    <property type="taxonomic scope" value="Bacteria"/>
</dbReference>
<dbReference type="PANTHER" id="PTHR10072:SF41">
    <property type="entry name" value="IRON-SULFUR CLUSTER ASSEMBLY 1 HOMOLOG, MITOCHONDRIAL"/>
    <property type="match status" value="1"/>
</dbReference>
<dbReference type="PANTHER" id="PTHR10072">
    <property type="entry name" value="IRON-SULFUR CLUSTER ASSEMBLY PROTEIN"/>
    <property type="match status" value="1"/>
</dbReference>
<comment type="caution">
    <text evidence="3">The sequence shown here is derived from an EMBL/GenBank/DDBJ whole genome shotgun (WGS) entry which is preliminary data.</text>
</comment>
<sequence>MAVTLTPAAVARVRQYLAETPGGIGLRFGVRKSGCSGWAYQIDIATQAHDGEQVFEQDGVAVRVDSGSLAQVDGTEIDFVSQGLNQQFVFRNPRVAAECGCGESFTTDEQAA</sequence>
<dbReference type="GO" id="GO:0005829">
    <property type="term" value="C:cytosol"/>
    <property type="evidence" value="ECO:0007669"/>
    <property type="project" value="TreeGrafter"/>
</dbReference>
<dbReference type="STRING" id="1121015.GCA_000420545_01142"/>
<dbReference type="Gene3D" id="2.60.300.12">
    <property type="entry name" value="HesB-like domain"/>
    <property type="match status" value="1"/>
</dbReference>
<dbReference type="GO" id="GO:0051537">
    <property type="term" value="F:2 iron, 2 sulfur cluster binding"/>
    <property type="evidence" value="ECO:0007669"/>
    <property type="project" value="TreeGrafter"/>
</dbReference>
<evidence type="ECO:0000259" key="2">
    <source>
        <dbReference type="Pfam" id="PF01521"/>
    </source>
</evidence>
<reference evidence="3 4" key="1">
    <citation type="submission" date="2013-09" db="EMBL/GenBank/DDBJ databases">
        <title>Genome sequencing of Arenimonas oryziterrae.</title>
        <authorList>
            <person name="Chen F."/>
            <person name="Wang G."/>
        </authorList>
    </citation>
    <scope>NUCLEOTIDE SEQUENCE [LARGE SCALE GENOMIC DNA]</scope>
    <source>
        <strain evidence="3 4">YC6267</strain>
    </source>
</reference>
<dbReference type="NCBIfam" id="TIGR00049">
    <property type="entry name" value="iron-sulfur cluster assembly accessory protein"/>
    <property type="match status" value="1"/>
</dbReference>
<evidence type="ECO:0000313" key="3">
    <source>
        <dbReference type="EMBL" id="KFN44612.1"/>
    </source>
</evidence>
<dbReference type="InterPro" id="IPR000361">
    <property type="entry name" value="ATAP_core_dom"/>
</dbReference>
<proteinExistence type="inferred from homology"/>
<gene>
    <name evidence="3" type="ORF">N789_00980</name>
</gene>
<dbReference type="RefSeq" id="WP_022968782.1">
    <property type="nucleotide sequence ID" value="NZ_ATVD01000002.1"/>
</dbReference>
<dbReference type="Proteomes" id="UP000029385">
    <property type="component" value="Unassembled WGS sequence"/>
</dbReference>
<dbReference type="PROSITE" id="PS01152">
    <property type="entry name" value="HESB"/>
    <property type="match status" value="1"/>
</dbReference>
<keyword evidence="4" id="KW-1185">Reference proteome</keyword>
<dbReference type="PATRIC" id="fig|1121015.4.peg.194"/>
<accession>A0A091AZ82</accession>
<protein>
    <recommendedName>
        <fullName evidence="2">Core domain-containing protein</fullName>
    </recommendedName>
</protein>
<dbReference type="GO" id="GO:0016226">
    <property type="term" value="P:iron-sulfur cluster assembly"/>
    <property type="evidence" value="ECO:0007669"/>
    <property type="project" value="InterPro"/>
</dbReference>
<dbReference type="Pfam" id="PF01521">
    <property type="entry name" value="Fe-S_biosyn"/>
    <property type="match status" value="1"/>
</dbReference>
<dbReference type="SUPFAM" id="SSF89360">
    <property type="entry name" value="HesB-like domain"/>
    <property type="match status" value="1"/>
</dbReference>
<dbReference type="InterPro" id="IPR017870">
    <property type="entry name" value="FeS_cluster_insertion_CS"/>
</dbReference>
<feature type="domain" description="Core" evidence="2">
    <location>
        <begin position="1"/>
        <end position="103"/>
    </location>
</feature>
<dbReference type="EMBL" id="AVCI01000001">
    <property type="protein sequence ID" value="KFN44612.1"/>
    <property type="molecule type" value="Genomic_DNA"/>
</dbReference>